<sequence length="178" mass="17720">MRRSLFHLSALVIALLTALAFSVAPASAREAAAPPPLDSVPVTGTAADGSTFTGTVVPTAFTSQDRRLLLDGALSGTMRDASGATTGTVADAPVSLPVSLPSATCPILHLTLGPLDLDLLGLTVHLDRVVLDITAISGPGNLLGNLLCAIAGILDGTGDAAALPALVAQLNGLLGLGR</sequence>
<organism evidence="2 3">
    <name type="scientific">Actinomadura madurae</name>
    <dbReference type="NCBI Taxonomy" id="1993"/>
    <lineage>
        <taxon>Bacteria</taxon>
        <taxon>Bacillati</taxon>
        <taxon>Actinomycetota</taxon>
        <taxon>Actinomycetes</taxon>
        <taxon>Streptosporangiales</taxon>
        <taxon>Thermomonosporaceae</taxon>
        <taxon>Actinomadura</taxon>
    </lineage>
</organism>
<dbReference type="eggNOG" id="ENOG50334U4">
    <property type="taxonomic scope" value="Bacteria"/>
</dbReference>
<dbReference type="AlphaFoldDB" id="A0A1I4Z4F5"/>
<keyword evidence="3" id="KW-1185">Reference proteome</keyword>
<feature type="signal peptide" evidence="1">
    <location>
        <begin position="1"/>
        <end position="28"/>
    </location>
</feature>
<evidence type="ECO:0008006" key="4">
    <source>
        <dbReference type="Google" id="ProtNLM"/>
    </source>
</evidence>
<feature type="chain" id="PRO_5010322295" description="ABC transporter substrate-binding protein" evidence="1">
    <location>
        <begin position="29"/>
        <end position="178"/>
    </location>
</feature>
<evidence type="ECO:0000256" key="1">
    <source>
        <dbReference type="SAM" id="SignalP"/>
    </source>
</evidence>
<dbReference type="Proteomes" id="UP000183413">
    <property type="component" value="Unassembled WGS sequence"/>
</dbReference>
<proteinExistence type="predicted"/>
<reference evidence="2 3" key="1">
    <citation type="submission" date="2016-10" db="EMBL/GenBank/DDBJ databases">
        <authorList>
            <person name="de Groot N.N."/>
        </authorList>
    </citation>
    <scope>NUCLEOTIDE SEQUENCE [LARGE SCALE GENOMIC DNA]</scope>
    <source>
        <strain evidence="2 3">DSM 43067</strain>
    </source>
</reference>
<dbReference type="InParanoid" id="A0A1I4Z4F5"/>
<gene>
    <name evidence="2" type="ORF">SAMN04489713_10247</name>
</gene>
<dbReference type="EMBL" id="FOVH01000002">
    <property type="protein sequence ID" value="SFN45155.1"/>
    <property type="molecule type" value="Genomic_DNA"/>
</dbReference>
<protein>
    <recommendedName>
        <fullName evidence="4">ABC transporter substrate-binding protein</fullName>
    </recommendedName>
</protein>
<dbReference type="RefSeq" id="WP_075020193.1">
    <property type="nucleotide sequence ID" value="NZ_CP083237.1"/>
</dbReference>
<evidence type="ECO:0000313" key="2">
    <source>
        <dbReference type="EMBL" id="SFN45155.1"/>
    </source>
</evidence>
<keyword evidence="1" id="KW-0732">Signal</keyword>
<dbReference type="GeneID" id="99650175"/>
<evidence type="ECO:0000313" key="3">
    <source>
        <dbReference type="Proteomes" id="UP000183413"/>
    </source>
</evidence>
<accession>A0A1I4Z4F5</accession>
<name>A0A1I4Z4F5_9ACTN</name>